<dbReference type="Pfam" id="PF13620">
    <property type="entry name" value="CarboxypepD_reg"/>
    <property type="match status" value="2"/>
</dbReference>
<comment type="caution">
    <text evidence="4">The sequence shown here is derived from an EMBL/GenBank/DDBJ whole genome shotgun (WGS) entry which is preliminary data.</text>
</comment>
<dbReference type="RefSeq" id="WP_290254051.1">
    <property type="nucleotide sequence ID" value="NZ_JAUGQQ010000003.1"/>
</dbReference>
<dbReference type="CDD" id="cd00063">
    <property type="entry name" value="FN3"/>
    <property type="match status" value="1"/>
</dbReference>
<dbReference type="NCBIfam" id="NF038128">
    <property type="entry name" value="choice_anch_J"/>
    <property type="match status" value="2"/>
</dbReference>
<evidence type="ECO:0000256" key="2">
    <source>
        <dbReference type="SAM" id="SignalP"/>
    </source>
</evidence>
<dbReference type="Gene3D" id="2.60.40.1120">
    <property type="entry name" value="Carboxypeptidase-like, regulatory domain"/>
    <property type="match status" value="3"/>
</dbReference>
<dbReference type="InterPro" id="IPR013783">
    <property type="entry name" value="Ig-like_fold"/>
</dbReference>
<feature type="domain" description="Fibronectin type-III" evidence="3">
    <location>
        <begin position="316"/>
        <end position="402"/>
    </location>
</feature>
<feature type="domain" description="Fibronectin type-III" evidence="3">
    <location>
        <begin position="1112"/>
        <end position="1180"/>
    </location>
</feature>
<feature type="signal peptide" evidence="2">
    <location>
        <begin position="1"/>
        <end position="20"/>
    </location>
</feature>
<dbReference type="SMART" id="SM00060">
    <property type="entry name" value="FN3"/>
    <property type="match status" value="2"/>
</dbReference>
<name>A0ABT8DF46_9FLAO</name>
<dbReference type="InterPro" id="IPR011628">
    <property type="entry name" value="Cleaved_adhesin"/>
</dbReference>
<dbReference type="NCBIfam" id="TIGR04183">
    <property type="entry name" value="Por_Secre_tail"/>
    <property type="match status" value="1"/>
</dbReference>
<keyword evidence="5" id="KW-1185">Reference proteome</keyword>
<dbReference type="SUPFAM" id="SSF49464">
    <property type="entry name" value="Carboxypeptidase regulatory domain-like"/>
    <property type="match status" value="1"/>
</dbReference>
<dbReference type="SUPFAM" id="SSF49452">
    <property type="entry name" value="Starch-binding domain-like"/>
    <property type="match status" value="1"/>
</dbReference>
<dbReference type="Proteomes" id="UP001244787">
    <property type="component" value="Unassembled WGS sequence"/>
</dbReference>
<sequence>MKKKHSIFLFALLFAITGWAQGQLQPFNDDVESHTDFEQNNIVGWTSLDLDGFNTNGPFQSFPGKGGPLGFFVYNPSQTNPPNVLEGYVPHSGEKYFASISSYDGPVNDWLISDELADHPGGVLSFYAKMTADFAGDDKFKVAYSTTGQDPQDFIFFNGGATTSPSLNWAKFEYIIPAGAKHLAINCVSQAFMMLIDDIQFVPNIEPQAPGAVTAFSREAEIDTEFKAVMNWINPTVDRDGNALGNMTGVKIYRGTNPMNLVEIADLPGTPGQTMNYTDILPEEGSFTHRLVPYNASGNGIAYNTPVAYFGYETIPGAPRNITFTQNASLNTVISWDAVDYGANGGVLQDPVVGYTIKRSLGGVTETLVEMHPNTTFTEADIPALNLYTYTIIAQTSAVDLGIPAVVSAYSGLQENQVSVTSGNAVSDQPFELSRSSIISQSIYTPEEIGSTGLITSISYFGNFGTTTSARYKIYMSVTNRDIFGTTLNNAVWEYFGDQKLLFDGNIEFPAGRNAVSIELDQPFYYDASANENVIITIVKPLINNPPSVNPREFFNTPVEGMRTYFANGYSVDLSLITTQPAAWSTTEVPTIPSIVVDKVADYGSLSGTVTLAADGSPLEDVTVTITPDGAGAYQTETTTTDQTGAYTIPALMAGDYVATFSKDTFNTLEINFSIAPSEQLTLDAALDNSLPIVISGTVVDNAGNGVEGINLILTGFSQFTTQSDASGSFALNAFADKQYELEVVHPLYETQTISFTSEAGDYTLDPIILELATPKPGNVVAVNNNGVGEVNWRKPVGHYNETMLGWGTFATAGDSWGNGGDPFIAGIRFETSDLQSQLTADAELTHVRVYFANTAEVVIKIFEGENGAELIHSQTASIPGEDWYVFELTESLLIDVNKELWIGIEFLAGQYGAYPIGLDDGPNAPSRKGSMKYENGVWTPMSLTNKNWNIYGIANNTMDANPVGYKVYRSPASANDWTELTSTIITETTYSDPTLNDAAPNMYEYGIAAHYENNLISELGISNEVEHNMFFDFTLELDTDFGSSEGAYISIWNDDAFAEANMDSTGSVTIADLLNGTYNLRVELDNYEPVELSDVVVEEDGSLTVPMNLLKVQPSNLTATIVGSSSARLDWTLHNSYLDRVEKYEDFERQNIGDYILRDLDGLQTYTYNNFTWPNAGDPMSFMVFNPYATTPAVDMDAFSGRRFLAGIAGPDGANNDWLIIPAGSGEFSFNAASLVGAMPEQMQVLYSTTGTDVSDFTAFGGVISVPEAWTPYSFDAPEGTKYVAINYLSNDSYILKIDDLTYERAYDHALYYNIYLDGELVMEEVTELTFLLEDLSAGSHIAEVEAIYETGASEKTEVIISMLGTEEHKMKEFLVYPNPTSGRFSLEMESQATVTIYDLNGRILYTGVKQAGTSIMEHDFAAGTYIIQVQTENGSATKKLIFY</sequence>
<dbReference type="Pfam" id="PF18962">
    <property type="entry name" value="Por_Secre_tail"/>
    <property type="match status" value="1"/>
</dbReference>
<evidence type="ECO:0000313" key="4">
    <source>
        <dbReference type="EMBL" id="MDN3723956.1"/>
    </source>
</evidence>
<keyword evidence="1 2" id="KW-0732">Signal</keyword>
<reference evidence="4 5" key="1">
    <citation type="submission" date="2023-06" db="EMBL/GenBank/DDBJ databases">
        <authorList>
            <person name="Ye Y.-Q."/>
            <person name="Du Z.-J."/>
        </authorList>
    </citation>
    <scope>NUCLEOTIDE SEQUENCE [LARGE SCALE GENOMIC DNA]</scope>
    <source>
        <strain evidence="4 5">SDUM287046</strain>
    </source>
</reference>
<gene>
    <name evidence="4" type="ORF">QRD02_06145</name>
</gene>
<dbReference type="Gene3D" id="2.60.40.10">
    <property type="entry name" value="Immunoglobulins"/>
    <property type="match status" value="2"/>
</dbReference>
<dbReference type="Gene3D" id="2.60.120.200">
    <property type="match status" value="2"/>
</dbReference>
<dbReference type="InterPro" id="IPR008969">
    <property type="entry name" value="CarboxyPept-like_regulatory"/>
</dbReference>
<dbReference type="SUPFAM" id="SSF49265">
    <property type="entry name" value="Fibronectin type III"/>
    <property type="match status" value="1"/>
</dbReference>
<accession>A0ABT8DF46</accession>
<proteinExistence type="predicted"/>
<evidence type="ECO:0000313" key="5">
    <source>
        <dbReference type="Proteomes" id="UP001244787"/>
    </source>
</evidence>
<feature type="chain" id="PRO_5046783897" evidence="2">
    <location>
        <begin position="21"/>
        <end position="1445"/>
    </location>
</feature>
<dbReference type="Pfam" id="PF07675">
    <property type="entry name" value="Cleaved_Adhesin"/>
    <property type="match status" value="2"/>
</dbReference>
<dbReference type="InterPro" id="IPR003961">
    <property type="entry name" value="FN3_dom"/>
</dbReference>
<dbReference type="InterPro" id="IPR036116">
    <property type="entry name" value="FN3_sf"/>
</dbReference>
<dbReference type="InterPro" id="IPR013784">
    <property type="entry name" value="Carb-bd-like_fold"/>
</dbReference>
<dbReference type="EMBL" id="JAUGQQ010000003">
    <property type="protein sequence ID" value="MDN3723956.1"/>
    <property type="molecule type" value="Genomic_DNA"/>
</dbReference>
<organism evidence="4 5">
    <name type="scientific">Aequorivita aurantiaca</name>
    <dbReference type="NCBI Taxonomy" id="3053356"/>
    <lineage>
        <taxon>Bacteria</taxon>
        <taxon>Pseudomonadati</taxon>
        <taxon>Bacteroidota</taxon>
        <taxon>Flavobacteriia</taxon>
        <taxon>Flavobacteriales</taxon>
        <taxon>Flavobacteriaceae</taxon>
        <taxon>Aequorivita</taxon>
    </lineage>
</organism>
<dbReference type="InterPro" id="IPR026444">
    <property type="entry name" value="Secre_tail"/>
</dbReference>
<evidence type="ECO:0000256" key="1">
    <source>
        <dbReference type="ARBA" id="ARBA00022729"/>
    </source>
</evidence>
<evidence type="ECO:0000259" key="3">
    <source>
        <dbReference type="SMART" id="SM00060"/>
    </source>
</evidence>
<protein>
    <submittedName>
        <fullName evidence="4">Carboxypeptidase regulatory-like domain-containing protein</fullName>
    </submittedName>
</protein>